<dbReference type="Pfam" id="PF01263">
    <property type="entry name" value="Aldose_epim"/>
    <property type="match status" value="1"/>
</dbReference>
<dbReference type="Proteomes" id="UP000324767">
    <property type="component" value="Unassembled WGS sequence"/>
</dbReference>
<dbReference type="PANTHER" id="PTHR10091:SF0">
    <property type="entry name" value="GALACTOSE MUTAROTASE"/>
    <property type="match status" value="1"/>
</dbReference>
<dbReference type="GO" id="GO:0006006">
    <property type="term" value="P:glucose metabolic process"/>
    <property type="evidence" value="ECO:0007669"/>
    <property type="project" value="TreeGrafter"/>
</dbReference>
<evidence type="ECO:0000313" key="2">
    <source>
        <dbReference type="Proteomes" id="UP000324767"/>
    </source>
</evidence>
<evidence type="ECO:0000313" key="1">
    <source>
        <dbReference type="EMBL" id="KAA6410359.1"/>
    </source>
</evidence>
<dbReference type="OrthoDB" id="274691at2759"/>
<evidence type="ECO:0008006" key="3">
    <source>
        <dbReference type="Google" id="ProtNLM"/>
    </source>
</evidence>
<gene>
    <name evidence="1" type="ORF">FRX48_05780</name>
</gene>
<dbReference type="PANTHER" id="PTHR10091">
    <property type="entry name" value="ALDOSE-1-EPIMERASE"/>
    <property type="match status" value="1"/>
</dbReference>
<protein>
    <recommendedName>
        <fullName evidence="3">Aldose 1-epimerase</fullName>
    </recommendedName>
</protein>
<dbReference type="SUPFAM" id="SSF74650">
    <property type="entry name" value="Galactose mutarotase-like"/>
    <property type="match status" value="1"/>
</dbReference>
<sequence>MSSSSENLTTLTCPSGNAHVTIANLGATIIDYTVHGHRVVPGFPNVKDYLKPTNPYAGATIGRVSNRIQGAKLSLPLAGRQSHGLDSNDAYAKKGASCLHGGADGFHQKVFEGPIIDTTKEGSTATFTLHSPHMEAGFPGDITVKAIYSLAESPSASGSGSTFSLGVEYSAVLNANSPVDEAVVALTNHSYFTVSGNSTNAGTELRLATSSILEINPDTLIPNGKIGPHADLPSGSFAPITITHTEPVIDNCFVLDDDCPLDTRQKPLQPFARLYHPSTRLHLEASTTEPAFQLTTGESLAVAPGLEKRGGFALEAQRFVNAVNNADWIGQVKIWKGDVWGSKTTYSIWKD</sequence>
<organism evidence="1 2">
    <name type="scientific">Lasallia pustulata</name>
    <dbReference type="NCBI Taxonomy" id="136370"/>
    <lineage>
        <taxon>Eukaryota</taxon>
        <taxon>Fungi</taxon>
        <taxon>Dikarya</taxon>
        <taxon>Ascomycota</taxon>
        <taxon>Pezizomycotina</taxon>
        <taxon>Lecanoromycetes</taxon>
        <taxon>OSLEUM clade</taxon>
        <taxon>Umbilicariomycetidae</taxon>
        <taxon>Umbilicariales</taxon>
        <taxon>Umbilicariaceae</taxon>
        <taxon>Lasallia</taxon>
    </lineage>
</organism>
<proteinExistence type="predicted"/>
<dbReference type="GO" id="GO:0004034">
    <property type="term" value="F:aldose 1-epimerase activity"/>
    <property type="evidence" value="ECO:0007669"/>
    <property type="project" value="TreeGrafter"/>
</dbReference>
<dbReference type="GO" id="GO:0033499">
    <property type="term" value="P:galactose catabolic process via UDP-galactose, Leloir pathway"/>
    <property type="evidence" value="ECO:0007669"/>
    <property type="project" value="TreeGrafter"/>
</dbReference>
<reference evidence="1 2" key="1">
    <citation type="submission" date="2019-09" db="EMBL/GenBank/DDBJ databases">
        <title>The hologenome of the rock-dwelling lichen Lasallia pustulata.</title>
        <authorList>
            <person name="Greshake Tzovaras B."/>
            <person name="Segers F."/>
            <person name="Bicker A."/>
            <person name="Dal Grande F."/>
            <person name="Otte J."/>
            <person name="Hankeln T."/>
            <person name="Schmitt I."/>
            <person name="Ebersberger I."/>
        </authorList>
    </citation>
    <scope>NUCLEOTIDE SEQUENCE [LARGE SCALE GENOMIC DNA]</scope>
    <source>
        <strain evidence="1">A1-1</strain>
    </source>
</reference>
<dbReference type="InterPro" id="IPR008183">
    <property type="entry name" value="Aldose_1/G6P_1-epimerase"/>
</dbReference>
<accession>A0A5M8PLT1</accession>
<dbReference type="AlphaFoldDB" id="A0A5M8PLT1"/>
<name>A0A5M8PLT1_9LECA</name>
<dbReference type="InterPro" id="IPR014718">
    <property type="entry name" value="GH-type_carb-bd"/>
</dbReference>
<dbReference type="EMBL" id="VXIT01000009">
    <property type="protein sequence ID" value="KAA6410359.1"/>
    <property type="molecule type" value="Genomic_DNA"/>
</dbReference>
<dbReference type="Gene3D" id="2.70.98.10">
    <property type="match status" value="1"/>
</dbReference>
<dbReference type="InterPro" id="IPR011013">
    <property type="entry name" value="Gal_mutarotase_sf_dom"/>
</dbReference>
<dbReference type="GO" id="GO:0030246">
    <property type="term" value="F:carbohydrate binding"/>
    <property type="evidence" value="ECO:0007669"/>
    <property type="project" value="InterPro"/>
</dbReference>
<comment type="caution">
    <text evidence="1">The sequence shown here is derived from an EMBL/GenBank/DDBJ whole genome shotgun (WGS) entry which is preliminary data.</text>
</comment>